<reference evidence="1 2" key="1">
    <citation type="submission" date="2016-01" db="EMBL/GenBank/DDBJ databases">
        <title>Draft Genome Sequences of Seven Thermophilic Sporeformers Isolated from Foods.</title>
        <authorList>
            <person name="Berendsen E.M."/>
            <person name="Wells-Bennik M.H."/>
            <person name="Krawcyk A.O."/>
            <person name="De Jong A."/>
            <person name="Holsappel S."/>
            <person name="Eijlander R.T."/>
            <person name="Kuipers O.P."/>
        </authorList>
    </citation>
    <scope>NUCLEOTIDE SEQUENCE [LARGE SCALE GENOMIC DNA]</scope>
    <source>
        <strain evidence="1 2">B4110</strain>
    </source>
</reference>
<sequence length="47" mass="5588">MRLLRTFRYLHSIGFRKGPDFLFPHMVSYLAPRFGVTSGPNHYFKEV</sequence>
<dbReference type="Proteomes" id="UP000075324">
    <property type="component" value="Unassembled WGS sequence"/>
</dbReference>
<gene>
    <name evidence="1" type="ORF">B4110_0407</name>
</gene>
<comment type="caution">
    <text evidence="1">The sequence shown here is derived from an EMBL/GenBank/DDBJ whole genome shotgun (WGS) entry which is preliminary data.</text>
</comment>
<evidence type="ECO:0000313" key="1">
    <source>
        <dbReference type="EMBL" id="KYD21564.1"/>
    </source>
</evidence>
<accession>A0A150MAJ6</accession>
<protein>
    <submittedName>
        <fullName evidence="1">Uncharacterized protein</fullName>
    </submittedName>
</protein>
<dbReference type="AlphaFoldDB" id="A0A150MAJ6"/>
<evidence type="ECO:0000313" key="2">
    <source>
        <dbReference type="Proteomes" id="UP000075324"/>
    </source>
</evidence>
<dbReference type="EMBL" id="LQYW01000188">
    <property type="protein sequence ID" value="KYD21564.1"/>
    <property type="molecule type" value="Genomic_DNA"/>
</dbReference>
<organism evidence="1 2">
    <name type="scientific">Parageobacillus toebii</name>
    <dbReference type="NCBI Taxonomy" id="153151"/>
    <lineage>
        <taxon>Bacteria</taxon>
        <taxon>Bacillati</taxon>
        <taxon>Bacillota</taxon>
        <taxon>Bacilli</taxon>
        <taxon>Bacillales</taxon>
        <taxon>Anoxybacillaceae</taxon>
        <taxon>Parageobacillus</taxon>
    </lineage>
</organism>
<name>A0A150MAJ6_9BACL</name>
<proteinExistence type="predicted"/>